<name>A0A934NEP3_9BACT</name>
<dbReference type="Proteomes" id="UP000614410">
    <property type="component" value="Unassembled WGS sequence"/>
</dbReference>
<dbReference type="InterPro" id="IPR018674">
    <property type="entry name" value="DUF2142_membrane"/>
</dbReference>
<keyword evidence="1" id="KW-0472">Membrane</keyword>
<evidence type="ECO:0000313" key="3">
    <source>
        <dbReference type="Proteomes" id="UP000614410"/>
    </source>
</evidence>
<feature type="transmembrane region" description="Helical" evidence="1">
    <location>
        <begin position="17"/>
        <end position="36"/>
    </location>
</feature>
<evidence type="ECO:0000313" key="2">
    <source>
        <dbReference type="EMBL" id="MBJ7608963.1"/>
    </source>
</evidence>
<feature type="transmembrane region" description="Helical" evidence="1">
    <location>
        <begin position="345"/>
        <end position="363"/>
    </location>
</feature>
<keyword evidence="1" id="KW-0812">Transmembrane</keyword>
<organism evidence="2 3">
    <name type="scientific">Candidatus Amunia macphersoniae</name>
    <dbReference type="NCBI Taxonomy" id="3127014"/>
    <lineage>
        <taxon>Bacteria</taxon>
        <taxon>Bacillati</taxon>
        <taxon>Candidatus Dormiibacterota</taxon>
        <taxon>Candidatus Dormibacteria</taxon>
        <taxon>Candidatus Aeolococcales</taxon>
        <taxon>Candidatus Aeolococcaceae</taxon>
        <taxon>Candidatus Amunia</taxon>
    </lineage>
</organism>
<dbReference type="EMBL" id="JAEKNN010000026">
    <property type="protein sequence ID" value="MBJ7608963.1"/>
    <property type="molecule type" value="Genomic_DNA"/>
</dbReference>
<dbReference type="Pfam" id="PF09913">
    <property type="entry name" value="DUF2142"/>
    <property type="match status" value="1"/>
</dbReference>
<feature type="transmembrane region" description="Helical" evidence="1">
    <location>
        <begin position="430"/>
        <end position="449"/>
    </location>
</feature>
<feature type="transmembrane region" description="Helical" evidence="1">
    <location>
        <begin position="402"/>
        <end position="418"/>
    </location>
</feature>
<gene>
    <name evidence="2" type="ORF">JF887_05975</name>
</gene>
<keyword evidence="1" id="KW-1133">Transmembrane helix</keyword>
<accession>A0A934NEP3</accession>
<feature type="transmembrane region" description="Helical" evidence="1">
    <location>
        <begin position="204"/>
        <end position="222"/>
    </location>
</feature>
<feature type="transmembrane region" description="Helical" evidence="1">
    <location>
        <begin position="178"/>
        <end position="197"/>
    </location>
</feature>
<feature type="transmembrane region" description="Helical" evidence="1">
    <location>
        <begin position="277"/>
        <end position="296"/>
    </location>
</feature>
<feature type="transmembrane region" description="Helical" evidence="1">
    <location>
        <begin position="151"/>
        <end position="172"/>
    </location>
</feature>
<protein>
    <submittedName>
        <fullName evidence="2">DUF2142 domain-containing protein</fullName>
    </submittedName>
</protein>
<dbReference type="AlphaFoldDB" id="A0A934NEP3"/>
<comment type="caution">
    <text evidence="2">The sequence shown here is derived from an EMBL/GenBank/DDBJ whole genome shotgun (WGS) entry which is preliminary data.</text>
</comment>
<proteinExistence type="predicted"/>
<feature type="transmembrane region" description="Helical" evidence="1">
    <location>
        <begin position="370"/>
        <end position="396"/>
    </location>
</feature>
<feature type="transmembrane region" description="Helical" evidence="1">
    <location>
        <begin position="234"/>
        <end position="265"/>
    </location>
</feature>
<reference evidence="2 3" key="1">
    <citation type="submission" date="2020-10" db="EMBL/GenBank/DDBJ databases">
        <title>Ca. Dormibacterota MAGs.</title>
        <authorList>
            <person name="Montgomery K."/>
        </authorList>
    </citation>
    <scope>NUCLEOTIDE SEQUENCE [LARGE SCALE GENOMIC DNA]</scope>
    <source>
        <strain evidence="2">Mitchell_Peninsula_5</strain>
    </source>
</reference>
<sequence length="518" mass="54397">MNGSSPAQPMAWWRRPALAPLLLVIAYMVFGIAWVFTNPPGFAPDEPEHYVKAIGIAHGEVRGDPAPYTQLPIVNSQMLQWLNLSTRLVRVPAGMGACLYFRLPIDGRCPEGRPPPTPARQPTYVASYPPFMYVGAAAATRLGNTTTTALLLGRLATLLQSVALVGAAAALLGAGRGGVLSLVGLVASVTPTSVFIFSELSASGLEIAGGICFAAALIRLTGDDPPPRWLWPLLLLSAVVLALSRTFGPVWVGFDVCWAVGLLGLRATRLRLRAHRGWASATGAILVVAIAANVAWQMAVAPHPPLTLAALRSGAGSVFGGVATLGRQLIGVFGWIDVPLPWPAYLPWALMLALLLLGAFLVAGRRQRWVLLGVCAGIGVLTLGVAVVIAAAAPGFQMQTRYVLPAAVALPLLAGELLRLHRAAIDGRLLAVAVPAAVLVAAAVQAWGLEVNAQYYRHNVNGYVSYITPPGWRPPLGWYPWIALSGLGCAALAAVAFITTRQATPSPPGPTAMSQMPA</sequence>
<feature type="transmembrane region" description="Helical" evidence="1">
    <location>
        <begin position="478"/>
        <end position="498"/>
    </location>
</feature>
<evidence type="ECO:0000256" key="1">
    <source>
        <dbReference type="SAM" id="Phobius"/>
    </source>
</evidence>